<evidence type="ECO:0000313" key="4">
    <source>
        <dbReference type="EMBL" id="CAF1274160.1"/>
    </source>
</evidence>
<gene>
    <name evidence="4" type="ORF">JYZ213_LOCUS30865</name>
</gene>
<feature type="region of interest" description="Disordered" evidence="1">
    <location>
        <begin position="1"/>
        <end position="27"/>
    </location>
</feature>
<accession>A0A815BRI9</accession>
<evidence type="ECO:0000259" key="3">
    <source>
        <dbReference type="Pfam" id="PF12166"/>
    </source>
</evidence>
<comment type="caution">
    <text evidence="4">The sequence shown here is derived from an EMBL/GenBank/DDBJ whole genome shotgun (WGS) entry which is preliminary data.</text>
</comment>
<evidence type="ECO:0000256" key="1">
    <source>
        <dbReference type="SAM" id="MobiDB-lite"/>
    </source>
</evidence>
<dbReference type="InterPro" id="IPR027272">
    <property type="entry name" value="Piezo"/>
</dbReference>
<dbReference type="PANTHER" id="PTHR47049">
    <property type="entry name" value="PIEZO-TYPE MECHANOSENSITIVE ION CHANNEL HOMOLOG"/>
    <property type="match status" value="1"/>
</dbReference>
<protein>
    <recommendedName>
        <fullName evidence="3">Piezo non-specific cation channel cap domain-containing protein</fullName>
    </recommendedName>
</protein>
<dbReference type="GO" id="GO:0008381">
    <property type="term" value="F:mechanosensitive monoatomic ion channel activity"/>
    <property type="evidence" value="ECO:0007669"/>
    <property type="project" value="InterPro"/>
</dbReference>
<sequence length="639" mass="73956">MYKSKLRKQTPVYYGEEARQHPSTSRSYIETPVTYRSIQTFKRVSKESAVVPVRKVRKITTNTLQHDLSGASSHNKLTSNNTASSQFDISSNRITRDEVVRKTSLCLSFYGNFIIIPAIRETLNSIEQVDSNAKLNYWHEVMAFIDSYDRPYTSEQRKNLVDKLVEEVTAYVESEGISAEDWQKLLCTLPDNVSSNFDHRLGKKIFEEIETLAKKKQLPFDLSEPMPPKEVTVEIKLGGYLPIYQMTAQDIDLSAFTETDYNSLRTSIYSPDIDATIEDTAYAFLRDYNPPDIYCVNLFATSVNMWEISQPIRDIVINNLRDNRSVPVRFSYTITRNPPGEDDSEDIAAVVTGEHTVQITSADQQIRKELIEIINGTVDSQIETKFTIQNLIPRFLHVKPKAKPEEIPAFKNVFSSEYYADVTMGLNRTKSIPNSTEVWWEMSENRTRYKVSPSCLFPNDNFLSMIFFNDKISPANISFLTRYGIIGIYISIVSVAATFIRGELFGKTNTIMFDELPQVDTLWHFLNDINLLRTVHEFETENEFFDRLVYIYRNPQVIIGLYTTFVIVVARLLRTVLQTSQTIMFNELPQVDRLWHLLRDIYLVREHNILNIEEQVFAKLIFLYRSPETLIRFTKPKVE</sequence>
<feature type="transmembrane region" description="Helical" evidence="2">
    <location>
        <begin position="557"/>
        <end position="577"/>
    </location>
</feature>
<reference evidence="4" key="1">
    <citation type="submission" date="2021-02" db="EMBL/GenBank/DDBJ databases">
        <authorList>
            <person name="Nowell W R."/>
        </authorList>
    </citation>
    <scope>NUCLEOTIDE SEQUENCE</scope>
</reference>
<dbReference type="EMBL" id="CAJNOG010000504">
    <property type="protein sequence ID" value="CAF1274160.1"/>
    <property type="molecule type" value="Genomic_DNA"/>
</dbReference>
<name>A0A815BRI9_9BILA</name>
<dbReference type="GO" id="GO:0016020">
    <property type="term" value="C:membrane"/>
    <property type="evidence" value="ECO:0007669"/>
    <property type="project" value="InterPro"/>
</dbReference>
<feature type="transmembrane region" description="Helical" evidence="2">
    <location>
        <begin position="480"/>
        <end position="500"/>
    </location>
</feature>
<dbReference type="Pfam" id="PF12166">
    <property type="entry name" value="Piezo_cap"/>
    <property type="match status" value="1"/>
</dbReference>
<organism evidence="4 5">
    <name type="scientific">Adineta steineri</name>
    <dbReference type="NCBI Taxonomy" id="433720"/>
    <lineage>
        <taxon>Eukaryota</taxon>
        <taxon>Metazoa</taxon>
        <taxon>Spiralia</taxon>
        <taxon>Gnathifera</taxon>
        <taxon>Rotifera</taxon>
        <taxon>Eurotatoria</taxon>
        <taxon>Bdelloidea</taxon>
        <taxon>Adinetida</taxon>
        <taxon>Adinetidae</taxon>
        <taxon>Adineta</taxon>
    </lineage>
</organism>
<keyword evidence="2" id="KW-1133">Transmembrane helix</keyword>
<evidence type="ECO:0000313" key="5">
    <source>
        <dbReference type="Proteomes" id="UP000663845"/>
    </source>
</evidence>
<proteinExistence type="predicted"/>
<keyword evidence="2" id="KW-0812">Transmembrane</keyword>
<dbReference type="InterPro" id="IPR031334">
    <property type="entry name" value="Piezo_cap_dom"/>
</dbReference>
<feature type="domain" description="Piezo non-specific cation channel cap" evidence="3">
    <location>
        <begin position="254"/>
        <end position="559"/>
    </location>
</feature>
<feature type="region of interest" description="Disordered" evidence="1">
    <location>
        <begin position="65"/>
        <end position="84"/>
    </location>
</feature>
<evidence type="ECO:0000256" key="2">
    <source>
        <dbReference type="SAM" id="Phobius"/>
    </source>
</evidence>
<dbReference type="PANTHER" id="PTHR47049:SF2">
    <property type="entry name" value="PIEZO-TYPE MECHANOSENSITIVE ION CHANNEL HOMOLOG"/>
    <property type="match status" value="1"/>
</dbReference>
<dbReference type="Proteomes" id="UP000663845">
    <property type="component" value="Unassembled WGS sequence"/>
</dbReference>
<dbReference type="AlphaFoldDB" id="A0A815BRI9"/>
<keyword evidence="2" id="KW-0472">Membrane</keyword>